<dbReference type="PROSITE" id="PS50097">
    <property type="entry name" value="BTB"/>
    <property type="match status" value="1"/>
</dbReference>
<dbReference type="SUPFAM" id="SSF54695">
    <property type="entry name" value="POZ domain"/>
    <property type="match status" value="1"/>
</dbReference>
<reference evidence="2 3" key="1">
    <citation type="submission" date="2016-06" db="EMBL/GenBank/DDBJ databases">
        <title>Living apart together: crosstalk between the core and supernumerary genomes in a fungal plant pathogen.</title>
        <authorList>
            <person name="Vanheule A."/>
            <person name="Audenaert K."/>
            <person name="Warris S."/>
            <person name="Van De Geest H."/>
            <person name="Schijlen E."/>
            <person name="Hofte M."/>
            <person name="De Saeger S."/>
            <person name="Haesaert G."/>
            <person name="Waalwijk C."/>
            <person name="Van Der Lee T."/>
        </authorList>
    </citation>
    <scope>NUCLEOTIDE SEQUENCE [LARGE SCALE GENOMIC DNA]</scope>
    <source>
        <strain evidence="2 3">2516</strain>
    </source>
</reference>
<dbReference type="InterPro" id="IPR011333">
    <property type="entry name" value="SKP1/BTB/POZ_sf"/>
</dbReference>
<dbReference type="Proteomes" id="UP000091967">
    <property type="component" value="Unassembled WGS sequence"/>
</dbReference>
<dbReference type="Gene3D" id="3.30.710.10">
    <property type="entry name" value="Potassium Channel Kv1.1, Chain A"/>
    <property type="match status" value="1"/>
</dbReference>
<evidence type="ECO:0000313" key="3">
    <source>
        <dbReference type="Proteomes" id="UP000091967"/>
    </source>
</evidence>
<name>A0A1B8AX31_FUSPO</name>
<dbReference type="CDD" id="cd18186">
    <property type="entry name" value="BTB_POZ_ZBTB_KLHL-like"/>
    <property type="match status" value="1"/>
</dbReference>
<organism evidence="2 3">
    <name type="scientific">Fusarium poae</name>
    <dbReference type="NCBI Taxonomy" id="36050"/>
    <lineage>
        <taxon>Eukaryota</taxon>
        <taxon>Fungi</taxon>
        <taxon>Dikarya</taxon>
        <taxon>Ascomycota</taxon>
        <taxon>Pezizomycotina</taxon>
        <taxon>Sordariomycetes</taxon>
        <taxon>Hypocreomycetidae</taxon>
        <taxon>Hypocreales</taxon>
        <taxon>Nectriaceae</taxon>
        <taxon>Fusarium</taxon>
    </lineage>
</organism>
<dbReference type="InterPro" id="IPR000210">
    <property type="entry name" value="BTB/POZ_dom"/>
</dbReference>
<dbReference type="Pfam" id="PF00651">
    <property type="entry name" value="BTB"/>
    <property type="match status" value="1"/>
</dbReference>
<feature type="domain" description="BTB" evidence="1">
    <location>
        <begin position="27"/>
        <end position="94"/>
    </location>
</feature>
<dbReference type="EMBL" id="LYXU01000002">
    <property type="protein sequence ID" value="OBS25082.1"/>
    <property type="molecule type" value="Genomic_DNA"/>
</dbReference>
<proteinExistence type="predicted"/>
<dbReference type="PANTHER" id="PTHR47843:SF5">
    <property type="entry name" value="BTB_POZ DOMAIN PROTEIN"/>
    <property type="match status" value="1"/>
</dbReference>
<dbReference type="AlphaFoldDB" id="A0A1B8AX31"/>
<keyword evidence="3" id="KW-1185">Reference proteome</keyword>
<gene>
    <name evidence="2" type="ORF">FPOA_05617</name>
</gene>
<dbReference type="PANTHER" id="PTHR47843">
    <property type="entry name" value="BTB DOMAIN-CONTAINING PROTEIN-RELATED"/>
    <property type="match status" value="1"/>
</dbReference>
<evidence type="ECO:0000313" key="2">
    <source>
        <dbReference type="EMBL" id="OBS25082.1"/>
    </source>
</evidence>
<sequence>MTNHFVRESHGRSRDQIWQCKNESRYLDFTLECRGEIFRVHKLVILGQVPVLQDKCTNLNGSIKTDTIDLSQFMTDTVQRLIDYLYLGEYAADQILPGSINQRPNLQAHIEMFAAGSELKIPILQEYATYEYSKTLLTCSFTEYVYSIRQVYATSSKDNPRLRLVVLDYAWMSIANSGTSIDRLEWVKNVSSVCPEFVDDLKLGLKLYQTKKW</sequence>
<protein>
    <recommendedName>
        <fullName evidence="1">BTB domain-containing protein</fullName>
    </recommendedName>
</protein>
<comment type="caution">
    <text evidence="2">The sequence shown here is derived from an EMBL/GenBank/DDBJ whole genome shotgun (WGS) entry which is preliminary data.</text>
</comment>
<evidence type="ECO:0000259" key="1">
    <source>
        <dbReference type="PROSITE" id="PS50097"/>
    </source>
</evidence>
<dbReference type="OrthoDB" id="1022638at2759"/>
<accession>A0A1B8AX31</accession>